<evidence type="ECO:0000256" key="1">
    <source>
        <dbReference type="SAM" id="MobiDB-lite"/>
    </source>
</evidence>
<dbReference type="AlphaFoldDB" id="A0A0A9SWZ4"/>
<dbReference type="EMBL" id="GBRH01228600">
    <property type="protein sequence ID" value="JAD69295.1"/>
    <property type="molecule type" value="Transcribed_RNA"/>
</dbReference>
<proteinExistence type="predicted"/>
<sequence>MMARHLRGARWEGTERCAAPRRPPGSRDEYRSEEGKDSLEIRLRHAARCSCLRLRLGCVHQFSAQL</sequence>
<organism evidence="2">
    <name type="scientific">Arundo donax</name>
    <name type="common">Giant reed</name>
    <name type="synonym">Donax arundinaceus</name>
    <dbReference type="NCBI Taxonomy" id="35708"/>
    <lineage>
        <taxon>Eukaryota</taxon>
        <taxon>Viridiplantae</taxon>
        <taxon>Streptophyta</taxon>
        <taxon>Embryophyta</taxon>
        <taxon>Tracheophyta</taxon>
        <taxon>Spermatophyta</taxon>
        <taxon>Magnoliopsida</taxon>
        <taxon>Liliopsida</taxon>
        <taxon>Poales</taxon>
        <taxon>Poaceae</taxon>
        <taxon>PACMAD clade</taxon>
        <taxon>Arundinoideae</taxon>
        <taxon>Arundineae</taxon>
        <taxon>Arundo</taxon>
    </lineage>
</organism>
<feature type="compositionally biased region" description="Basic and acidic residues" evidence="1">
    <location>
        <begin position="25"/>
        <end position="36"/>
    </location>
</feature>
<reference evidence="2" key="1">
    <citation type="submission" date="2014-09" db="EMBL/GenBank/DDBJ databases">
        <authorList>
            <person name="Magalhaes I.L.F."/>
            <person name="Oliveira U."/>
            <person name="Santos F.R."/>
            <person name="Vidigal T.H.D.A."/>
            <person name="Brescovit A.D."/>
            <person name="Santos A.J."/>
        </authorList>
    </citation>
    <scope>NUCLEOTIDE SEQUENCE</scope>
    <source>
        <tissue evidence="2">Shoot tissue taken approximately 20 cm above the soil surface</tissue>
    </source>
</reference>
<evidence type="ECO:0000313" key="2">
    <source>
        <dbReference type="EMBL" id="JAD69295.1"/>
    </source>
</evidence>
<accession>A0A0A9SWZ4</accession>
<feature type="region of interest" description="Disordered" evidence="1">
    <location>
        <begin position="1"/>
        <end position="36"/>
    </location>
</feature>
<name>A0A0A9SWZ4_ARUDO</name>
<protein>
    <submittedName>
        <fullName evidence="2">Uncharacterized protein</fullName>
    </submittedName>
</protein>
<reference evidence="2" key="2">
    <citation type="journal article" date="2015" name="Data Brief">
        <title>Shoot transcriptome of the giant reed, Arundo donax.</title>
        <authorList>
            <person name="Barrero R.A."/>
            <person name="Guerrero F.D."/>
            <person name="Moolhuijzen P."/>
            <person name="Goolsby J.A."/>
            <person name="Tidwell J."/>
            <person name="Bellgard S.E."/>
            <person name="Bellgard M.I."/>
        </authorList>
    </citation>
    <scope>NUCLEOTIDE SEQUENCE</scope>
    <source>
        <tissue evidence="2">Shoot tissue taken approximately 20 cm above the soil surface</tissue>
    </source>
</reference>